<comment type="caution">
    <text evidence="1">The sequence shown here is derived from an EMBL/GenBank/DDBJ whole genome shotgun (WGS) entry which is preliminary data.</text>
</comment>
<evidence type="ECO:0000313" key="2">
    <source>
        <dbReference type="Proteomes" id="UP001266305"/>
    </source>
</evidence>
<dbReference type="Proteomes" id="UP001266305">
    <property type="component" value="Unassembled WGS sequence"/>
</dbReference>
<accession>A0ABQ9V4I2</accession>
<reference evidence="1 2" key="1">
    <citation type="submission" date="2023-05" db="EMBL/GenBank/DDBJ databases">
        <title>B98-5 Cell Line De Novo Hybrid Assembly: An Optical Mapping Approach.</title>
        <authorList>
            <person name="Kananen K."/>
            <person name="Auerbach J.A."/>
            <person name="Kautto E."/>
            <person name="Blachly J.S."/>
        </authorList>
    </citation>
    <scope>NUCLEOTIDE SEQUENCE [LARGE SCALE GENOMIC DNA]</scope>
    <source>
        <strain evidence="1">B95-8</strain>
        <tissue evidence="1">Cell line</tissue>
    </source>
</reference>
<sequence length="135" mass="14378">MSLELGTKKDGSDLSIAEAIVTEHSDLTIEIAIDRASTHDSTMDELFGGAHSIPPPYTKSLNAETSIDHDFCDLIWLRADIEAAAQASADVRGAMGKGRVEAKDDVEMATSQAVGKEDTVDVLPFSSRSLDLSAL</sequence>
<proteinExistence type="predicted"/>
<keyword evidence="2" id="KW-1185">Reference proteome</keyword>
<dbReference type="EMBL" id="JASSZA010000008">
    <property type="protein sequence ID" value="KAK2104268.1"/>
    <property type="molecule type" value="Genomic_DNA"/>
</dbReference>
<protein>
    <submittedName>
        <fullName evidence="1">Uncharacterized protein</fullName>
    </submittedName>
</protein>
<name>A0ABQ9V4I2_SAGOE</name>
<evidence type="ECO:0000313" key="1">
    <source>
        <dbReference type="EMBL" id="KAK2104268.1"/>
    </source>
</evidence>
<gene>
    <name evidence="1" type="ORF">P7K49_018124</name>
</gene>
<organism evidence="1 2">
    <name type="scientific">Saguinus oedipus</name>
    <name type="common">Cotton-top tamarin</name>
    <name type="synonym">Oedipomidas oedipus</name>
    <dbReference type="NCBI Taxonomy" id="9490"/>
    <lineage>
        <taxon>Eukaryota</taxon>
        <taxon>Metazoa</taxon>
        <taxon>Chordata</taxon>
        <taxon>Craniata</taxon>
        <taxon>Vertebrata</taxon>
        <taxon>Euteleostomi</taxon>
        <taxon>Mammalia</taxon>
        <taxon>Eutheria</taxon>
        <taxon>Euarchontoglires</taxon>
        <taxon>Primates</taxon>
        <taxon>Haplorrhini</taxon>
        <taxon>Platyrrhini</taxon>
        <taxon>Cebidae</taxon>
        <taxon>Callitrichinae</taxon>
        <taxon>Saguinus</taxon>
    </lineage>
</organism>